<feature type="domain" description="CS" evidence="1">
    <location>
        <begin position="67"/>
        <end position="161"/>
    </location>
</feature>
<evidence type="ECO:0000259" key="1">
    <source>
        <dbReference type="PROSITE" id="PS51203"/>
    </source>
</evidence>
<reference evidence="2" key="1">
    <citation type="journal article" date="2014" name="Genome Announc.">
        <title>De novo whole-genome sequence and genome annotation of Lichtheimia ramosa.</title>
        <authorList>
            <person name="Linde J."/>
            <person name="Schwartze V."/>
            <person name="Binder U."/>
            <person name="Lass-Florl C."/>
            <person name="Voigt K."/>
            <person name="Horn F."/>
        </authorList>
    </citation>
    <scope>NUCLEOTIDE SEQUENCE</scope>
    <source>
        <strain evidence="2">JMRC FSU:6197</strain>
    </source>
</reference>
<evidence type="ECO:0000313" key="2">
    <source>
        <dbReference type="EMBL" id="CDS11959.1"/>
    </source>
</evidence>
<organism evidence="2">
    <name type="scientific">Lichtheimia ramosa</name>
    <dbReference type="NCBI Taxonomy" id="688394"/>
    <lineage>
        <taxon>Eukaryota</taxon>
        <taxon>Fungi</taxon>
        <taxon>Fungi incertae sedis</taxon>
        <taxon>Mucoromycota</taxon>
        <taxon>Mucoromycotina</taxon>
        <taxon>Mucoromycetes</taxon>
        <taxon>Mucorales</taxon>
        <taxon>Lichtheimiaceae</taxon>
        <taxon>Lichtheimia</taxon>
    </lineage>
</organism>
<accession>A0A077WXL8</accession>
<dbReference type="PANTHER" id="PTHR13164:SF3">
    <property type="entry name" value="CALCYCLIN-BINDING PROTEIN"/>
    <property type="match status" value="1"/>
</dbReference>
<protein>
    <recommendedName>
        <fullName evidence="1">CS domain-containing protein</fullName>
    </recommendedName>
</protein>
<dbReference type="EMBL" id="LK023357">
    <property type="protein sequence ID" value="CDS11959.1"/>
    <property type="molecule type" value="Genomic_DNA"/>
</dbReference>
<dbReference type="PANTHER" id="PTHR13164">
    <property type="entry name" value="CALICYLIN BINDING PROTEIN"/>
    <property type="match status" value="1"/>
</dbReference>
<gene>
    <name evidence="2" type="ORF">LRAMOSA04155</name>
</gene>
<dbReference type="SUPFAM" id="SSF49764">
    <property type="entry name" value="HSP20-like chaperones"/>
    <property type="match status" value="1"/>
</dbReference>
<dbReference type="Gene3D" id="2.60.40.790">
    <property type="match status" value="1"/>
</dbReference>
<dbReference type="Pfam" id="PF04969">
    <property type="entry name" value="CS"/>
    <property type="match status" value="1"/>
</dbReference>
<dbReference type="InterPro" id="IPR008978">
    <property type="entry name" value="HSP20-like_chaperone"/>
</dbReference>
<sequence>MSIPPSEDLQADIAELESLIAMTTRPNILQTLEKLRNSLHEQQQQHNISSNIRDPIQRSKAKAHTVYITTGYGWCQTKDNVIIYLTVKNASKLSPEQYTIDVQRRSMQLDIIEHEGANYNFRISQLNGQVIPEKTKIKLKESKLVIYLHKENHEREWNDLRLKSTRDVYDELQRAEGKGAVCVLKSM</sequence>
<dbReference type="OrthoDB" id="164025at2759"/>
<dbReference type="InterPro" id="IPR052289">
    <property type="entry name" value="Calcyclin-binding_UBL-bridge"/>
</dbReference>
<dbReference type="InterPro" id="IPR007052">
    <property type="entry name" value="CS_dom"/>
</dbReference>
<name>A0A077WXL8_9FUNG</name>
<dbReference type="PROSITE" id="PS51203">
    <property type="entry name" value="CS"/>
    <property type="match status" value="1"/>
</dbReference>
<dbReference type="AlphaFoldDB" id="A0A077WXL8"/>
<proteinExistence type="predicted"/>
<dbReference type="GO" id="GO:0005634">
    <property type="term" value="C:nucleus"/>
    <property type="evidence" value="ECO:0007669"/>
    <property type="project" value="TreeGrafter"/>
</dbReference>